<keyword evidence="4" id="KW-0539">Nucleus</keyword>
<reference evidence="7" key="1">
    <citation type="submission" date="2021-01" db="EMBL/GenBank/DDBJ databases">
        <authorList>
            <person name="Corre E."/>
            <person name="Pelletier E."/>
            <person name="Niang G."/>
            <person name="Scheremetjew M."/>
            <person name="Finn R."/>
            <person name="Kale V."/>
            <person name="Holt S."/>
            <person name="Cochrane G."/>
            <person name="Meng A."/>
            <person name="Brown T."/>
            <person name="Cohen L."/>
        </authorList>
    </citation>
    <scope>NUCLEOTIDE SEQUENCE</scope>
    <source>
        <strain evidence="7">Clade-A-BCC118000</strain>
    </source>
</reference>
<comment type="subcellular location">
    <subcellularLocation>
        <location evidence="1">Nucleus</location>
    </subcellularLocation>
</comment>
<evidence type="ECO:0000259" key="6">
    <source>
        <dbReference type="Pfam" id="PF05182"/>
    </source>
</evidence>
<dbReference type="Pfam" id="PF05182">
    <property type="entry name" value="Fip1"/>
    <property type="match status" value="1"/>
</dbReference>
<protein>
    <recommendedName>
        <fullName evidence="6">Pre-mRNA polyadenylation factor Fip1 domain-containing protein</fullName>
    </recommendedName>
</protein>
<accession>A0A7R9T641</accession>
<feature type="region of interest" description="Disordered" evidence="5">
    <location>
        <begin position="23"/>
        <end position="89"/>
    </location>
</feature>
<dbReference type="InterPro" id="IPR044976">
    <property type="entry name" value="FIPS5/FIPS3-like"/>
</dbReference>
<dbReference type="PANTHER" id="PTHR36884:SF4">
    <property type="entry name" value="FIP1[III]-LIKE PROTEIN"/>
    <property type="match status" value="1"/>
</dbReference>
<keyword evidence="3" id="KW-0507">mRNA processing</keyword>
<dbReference type="InterPro" id="IPR007854">
    <property type="entry name" value="Fip1_dom"/>
</dbReference>
<organism evidence="7">
    <name type="scientific">Ostreococcus sp. 'lucimarinus'</name>
    <dbReference type="NCBI Taxonomy" id="242159"/>
    <lineage>
        <taxon>Eukaryota</taxon>
        <taxon>Viridiplantae</taxon>
        <taxon>Chlorophyta</taxon>
        <taxon>Mamiellophyceae</taxon>
        <taxon>Mamiellales</taxon>
        <taxon>Bathycoccaceae</taxon>
        <taxon>Ostreococcus</taxon>
    </lineage>
</organism>
<evidence type="ECO:0000313" key="7">
    <source>
        <dbReference type="EMBL" id="CAD8226331.1"/>
    </source>
</evidence>
<evidence type="ECO:0000256" key="3">
    <source>
        <dbReference type="ARBA" id="ARBA00022664"/>
    </source>
</evidence>
<comment type="similarity">
    <text evidence="2">Belongs to the FIP1 family.</text>
</comment>
<feature type="compositionally biased region" description="Basic and acidic residues" evidence="5">
    <location>
        <begin position="51"/>
        <end position="60"/>
    </location>
</feature>
<name>A0A7R9T641_9CHLO</name>
<feature type="domain" description="Pre-mRNA polyadenylation factor Fip1" evidence="6">
    <location>
        <begin position="111"/>
        <end position="153"/>
    </location>
</feature>
<evidence type="ECO:0000256" key="2">
    <source>
        <dbReference type="ARBA" id="ARBA00007459"/>
    </source>
</evidence>
<sequence length="283" mass="32165">MSGSPHGRARQSLEDELFVELYTEASGDPIQPREQRDLAPPAPPPGAPSHPETRLSHLPDGRLNTYNGQSPNARYNNKGQRILPGGGGGARFIPPEEYKEFLQLGHGGIFDLDLDNIDVAPWRERGADVSSYFNYGLDERTWRKYAKSIRKSRLEQHLQNKIETYGIDSSVVDSELPIEVRKAIGGWEHARNANVMKLHDAPRDHVVHSAAPRHDNTSVTVSDIRQNDEHVDDRFLLQLQKQVEELQKEYKRAIEDGTMTPQRNFQLQQHMLDIKRQMLHSSG</sequence>
<gene>
    <name evidence="7" type="ORF">OLUC0939_LOCUS7072</name>
</gene>
<dbReference type="PANTHER" id="PTHR36884">
    <property type="entry name" value="FIP1[III]-LIKE PROTEIN"/>
    <property type="match status" value="1"/>
</dbReference>
<dbReference type="GO" id="GO:0006397">
    <property type="term" value="P:mRNA processing"/>
    <property type="evidence" value="ECO:0007669"/>
    <property type="project" value="UniProtKB-KW"/>
</dbReference>
<dbReference type="EMBL" id="HBDX01008236">
    <property type="protein sequence ID" value="CAD8226331.1"/>
    <property type="molecule type" value="Transcribed_RNA"/>
</dbReference>
<dbReference type="AlphaFoldDB" id="A0A7R9T641"/>
<proteinExistence type="inferred from homology"/>
<evidence type="ECO:0000256" key="4">
    <source>
        <dbReference type="ARBA" id="ARBA00023242"/>
    </source>
</evidence>
<feature type="compositionally biased region" description="Polar residues" evidence="5">
    <location>
        <begin position="64"/>
        <end position="79"/>
    </location>
</feature>
<evidence type="ECO:0000256" key="5">
    <source>
        <dbReference type="SAM" id="MobiDB-lite"/>
    </source>
</evidence>
<evidence type="ECO:0000256" key="1">
    <source>
        <dbReference type="ARBA" id="ARBA00004123"/>
    </source>
</evidence>
<dbReference type="GO" id="GO:0005634">
    <property type="term" value="C:nucleus"/>
    <property type="evidence" value="ECO:0007669"/>
    <property type="project" value="UniProtKB-SubCell"/>
</dbReference>